<accession>A0A4Y7SFQ7</accession>
<feature type="compositionally biased region" description="Polar residues" evidence="1">
    <location>
        <begin position="259"/>
        <end position="282"/>
    </location>
</feature>
<sequence length="493" mass="53482">MGIFSDEDEVLDEFGPKRRGRYPHRRPTASSSTHRGAHRGGKHQAPVVHAQEPGVGMDDDEMFSPVEQISFAKRKSVSPVESFRARSRRSSVSSSFEDHPAELRSSSDDSAIMSVGATRRRRVKRELGGGSSSNVSLWNKDGGEREEGRGRGKTRKKSKSKKRKTKRGDELGAGGEEKKRGVLEAVSRAFDFDREERDKEKDDGDSQKSGEVIDVVLFRRNLNVKGRGGGVPPITTNAHVQGIFPPASPIGASPMPHQFLSNQSSNPNLHHTQSNTSSNSGHYATPAVQPPQESSGGILDFVPTFSSKKKSGKKGAQMVVAVESEIVRPGTADSGSTGKSVGNNATPSSSSQQSHSASPFVWVSRANMAPSELGDQAPGPIEAAADPKSKRPMKKRTASVPVAGFDSMMQGSSTHTQMKFQPQRRGEGPPMTVDEFLRDEYEQERTSYESDVGVLSITAHRRMVEAARQGQRSGRADESDVPPMPSLKKQKGR</sequence>
<feature type="compositionally biased region" description="Polar residues" evidence="1">
    <location>
        <begin position="409"/>
        <end position="420"/>
    </location>
</feature>
<feature type="compositionally biased region" description="Basic residues" evidence="1">
    <location>
        <begin position="17"/>
        <end position="27"/>
    </location>
</feature>
<protein>
    <submittedName>
        <fullName evidence="2">Uncharacterized protein</fullName>
    </submittedName>
</protein>
<organism evidence="2 3">
    <name type="scientific">Coprinellus micaceus</name>
    <name type="common">Glistening ink-cap mushroom</name>
    <name type="synonym">Coprinus micaceus</name>
    <dbReference type="NCBI Taxonomy" id="71717"/>
    <lineage>
        <taxon>Eukaryota</taxon>
        <taxon>Fungi</taxon>
        <taxon>Dikarya</taxon>
        <taxon>Basidiomycota</taxon>
        <taxon>Agaricomycotina</taxon>
        <taxon>Agaricomycetes</taxon>
        <taxon>Agaricomycetidae</taxon>
        <taxon>Agaricales</taxon>
        <taxon>Agaricineae</taxon>
        <taxon>Psathyrellaceae</taxon>
        <taxon>Coprinellus</taxon>
    </lineage>
</organism>
<feature type="compositionally biased region" description="Low complexity" evidence="1">
    <location>
        <begin position="348"/>
        <end position="358"/>
    </location>
</feature>
<feature type="region of interest" description="Disordered" evidence="1">
    <location>
        <begin position="464"/>
        <end position="493"/>
    </location>
</feature>
<name>A0A4Y7SFQ7_COPMI</name>
<evidence type="ECO:0000313" key="2">
    <source>
        <dbReference type="EMBL" id="TEB20704.1"/>
    </source>
</evidence>
<evidence type="ECO:0000256" key="1">
    <source>
        <dbReference type="SAM" id="MobiDB-lite"/>
    </source>
</evidence>
<dbReference type="OrthoDB" id="3132082at2759"/>
<gene>
    <name evidence="2" type="ORF">FA13DRAFT_202510</name>
</gene>
<feature type="compositionally biased region" description="Polar residues" evidence="1">
    <location>
        <begin position="333"/>
        <end position="347"/>
    </location>
</feature>
<evidence type="ECO:0000313" key="3">
    <source>
        <dbReference type="Proteomes" id="UP000298030"/>
    </source>
</evidence>
<dbReference type="AlphaFoldDB" id="A0A4Y7SFQ7"/>
<comment type="caution">
    <text evidence="2">The sequence shown here is derived from an EMBL/GenBank/DDBJ whole genome shotgun (WGS) entry which is preliminary data.</text>
</comment>
<feature type="region of interest" description="Disordered" evidence="1">
    <location>
        <begin position="240"/>
        <end position="432"/>
    </location>
</feature>
<feature type="compositionally biased region" description="Basic and acidic residues" evidence="1">
    <location>
        <begin position="96"/>
        <end position="107"/>
    </location>
</feature>
<dbReference type="EMBL" id="QPFP01000133">
    <property type="protein sequence ID" value="TEB20704.1"/>
    <property type="molecule type" value="Genomic_DNA"/>
</dbReference>
<feature type="compositionally biased region" description="Basic residues" evidence="1">
    <location>
        <begin position="151"/>
        <end position="166"/>
    </location>
</feature>
<feature type="compositionally biased region" description="Basic and acidic residues" evidence="1">
    <location>
        <begin position="167"/>
        <end position="182"/>
    </location>
</feature>
<feature type="compositionally biased region" description="Basic and acidic residues" evidence="1">
    <location>
        <begin position="141"/>
        <end position="150"/>
    </location>
</feature>
<dbReference type="Proteomes" id="UP000298030">
    <property type="component" value="Unassembled WGS sequence"/>
</dbReference>
<proteinExistence type="predicted"/>
<feature type="compositionally biased region" description="Acidic residues" evidence="1">
    <location>
        <begin position="1"/>
        <end position="12"/>
    </location>
</feature>
<feature type="compositionally biased region" description="Basic and acidic residues" evidence="1">
    <location>
        <begin position="190"/>
        <end position="208"/>
    </location>
</feature>
<reference evidence="2 3" key="1">
    <citation type="journal article" date="2019" name="Nat. Ecol. Evol.">
        <title>Megaphylogeny resolves global patterns of mushroom evolution.</title>
        <authorList>
            <person name="Varga T."/>
            <person name="Krizsan K."/>
            <person name="Foldi C."/>
            <person name="Dima B."/>
            <person name="Sanchez-Garcia M."/>
            <person name="Sanchez-Ramirez S."/>
            <person name="Szollosi G.J."/>
            <person name="Szarkandi J.G."/>
            <person name="Papp V."/>
            <person name="Albert L."/>
            <person name="Andreopoulos W."/>
            <person name="Angelini C."/>
            <person name="Antonin V."/>
            <person name="Barry K.W."/>
            <person name="Bougher N.L."/>
            <person name="Buchanan P."/>
            <person name="Buyck B."/>
            <person name="Bense V."/>
            <person name="Catcheside P."/>
            <person name="Chovatia M."/>
            <person name="Cooper J."/>
            <person name="Damon W."/>
            <person name="Desjardin D."/>
            <person name="Finy P."/>
            <person name="Geml J."/>
            <person name="Haridas S."/>
            <person name="Hughes K."/>
            <person name="Justo A."/>
            <person name="Karasinski D."/>
            <person name="Kautmanova I."/>
            <person name="Kiss B."/>
            <person name="Kocsube S."/>
            <person name="Kotiranta H."/>
            <person name="LaButti K.M."/>
            <person name="Lechner B.E."/>
            <person name="Liimatainen K."/>
            <person name="Lipzen A."/>
            <person name="Lukacs Z."/>
            <person name="Mihaltcheva S."/>
            <person name="Morgado L.N."/>
            <person name="Niskanen T."/>
            <person name="Noordeloos M.E."/>
            <person name="Ohm R.A."/>
            <person name="Ortiz-Santana B."/>
            <person name="Ovrebo C."/>
            <person name="Racz N."/>
            <person name="Riley R."/>
            <person name="Savchenko A."/>
            <person name="Shiryaev A."/>
            <person name="Soop K."/>
            <person name="Spirin V."/>
            <person name="Szebenyi C."/>
            <person name="Tomsovsky M."/>
            <person name="Tulloss R.E."/>
            <person name="Uehling J."/>
            <person name="Grigoriev I.V."/>
            <person name="Vagvolgyi C."/>
            <person name="Papp T."/>
            <person name="Martin F.M."/>
            <person name="Miettinen O."/>
            <person name="Hibbett D.S."/>
            <person name="Nagy L.G."/>
        </authorList>
    </citation>
    <scope>NUCLEOTIDE SEQUENCE [LARGE SCALE GENOMIC DNA]</scope>
    <source>
        <strain evidence="2 3">FP101781</strain>
    </source>
</reference>
<keyword evidence="3" id="KW-1185">Reference proteome</keyword>
<feature type="region of interest" description="Disordered" evidence="1">
    <location>
        <begin position="1"/>
        <end position="213"/>
    </location>
</feature>